<evidence type="ECO:0000256" key="3">
    <source>
        <dbReference type="SAM" id="SignalP"/>
    </source>
</evidence>
<keyword evidence="6" id="KW-1185">Reference proteome</keyword>
<evidence type="ECO:0000313" key="5">
    <source>
        <dbReference type="EMBL" id="KAJ0971715.1"/>
    </source>
</evidence>
<dbReference type="OrthoDB" id="1936430at2759"/>
<sequence>MKAIGASFSIVFLLLLLLLNRFSCATETNGDQTLTKKTNPVKDLNTARLAPPDPGKGGEVKKVKDESGGSGEQKKKPDEKSDPKGSVSEGKDKPQEESGVKSESENGGGEDVSDSKTVPLKNSHVECDPSDQCNDEKNKFVACLRVPGEDSLSLSLLIQNKGTQSLTLNLIAPDSVKLEQPTVEIPAKQDKEVSVSVKDGANDAMIQLKAGTEMCTLHYQNTNSNTVKKNEASILSRYITISTHTAFIYLIIIAAVIISAVWLCMRFRWMNQLKDGPEYQKMEMSLPVSNGGKKEADDTDGWDKSWGDNWDDEEAPMTPSKPASTPSSKGLASRRFNKDGWKD</sequence>
<dbReference type="PANTHER" id="PTHR34200">
    <property type="entry name" value="DENTIN SIALOPHOSPHOPROTEIN-LIKE ISOFORM X1"/>
    <property type="match status" value="1"/>
</dbReference>
<comment type="caution">
    <text evidence="5">The sequence shown here is derived from an EMBL/GenBank/DDBJ whole genome shotgun (WGS) entry which is preliminary data.</text>
</comment>
<keyword evidence="2" id="KW-0812">Transmembrane</keyword>
<feature type="transmembrane region" description="Helical" evidence="2">
    <location>
        <begin position="246"/>
        <end position="265"/>
    </location>
</feature>
<dbReference type="Proteomes" id="UP001085076">
    <property type="component" value="Miscellaneous, Linkage group lg05"/>
</dbReference>
<keyword evidence="3" id="KW-0732">Signal</keyword>
<feature type="chain" id="PRO_5038473170" description="DUF7356 domain-containing protein" evidence="3">
    <location>
        <begin position="26"/>
        <end position="343"/>
    </location>
</feature>
<feature type="signal peptide" evidence="3">
    <location>
        <begin position="1"/>
        <end position="25"/>
    </location>
</feature>
<evidence type="ECO:0000313" key="6">
    <source>
        <dbReference type="Proteomes" id="UP001085076"/>
    </source>
</evidence>
<evidence type="ECO:0000259" key="4">
    <source>
        <dbReference type="Pfam" id="PF24053"/>
    </source>
</evidence>
<accession>A0A9D5HCX8</accession>
<name>A0A9D5HCX8_9LILI</name>
<feature type="region of interest" description="Disordered" evidence="1">
    <location>
        <begin position="288"/>
        <end position="343"/>
    </location>
</feature>
<reference evidence="5" key="2">
    <citation type="journal article" date="2022" name="Hortic Res">
        <title>The genome of Dioscorea zingiberensis sheds light on the biosynthesis, origin and evolution of the medicinally important diosgenin saponins.</title>
        <authorList>
            <person name="Li Y."/>
            <person name="Tan C."/>
            <person name="Li Z."/>
            <person name="Guo J."/>
            <person name="Li S."/>
            <person name="Chen X."/>
            <person name="Wang C."/>
            <person name="Dai X."/>
            <person name="Yang H."/>
            <person name="Song W."/>
            <person name="Hou L."/>
            <person name="Xu J."/>
            <person name="Tong Z."/>
            <person name="Xu A."/>
            <person name="Yuan X."/>
            <person name="Wang W."/>
            <person name="Yang Q."/>
            <person name="Chen L."/>
            <person name="Sun Z."/>
            <person name="Wang K."/>
            <person name="Pan B."/>
            <person name="Chen J."/>
            <person name="Bao Y."/>
            <person name="Liu F."/>
            <person name="Qi X."/>
            <person name="Gang D.R."/>
            <person name="Wen J."/>
            <person name="Li J."/>
        </authorList>
    </citation>
    <scope>NUCLEOTIDE SEQUENCE</scope>
    <source>
        <strain evidence="5">Dzin_1.0</strain>
    </source>
</reference>
<proteinExistence type="predicted"/>
<keyword evidence="2" id="KW-0472">Membrane</keyword>
<feature type="domain" description="DUF7356" evidence="4">
    <location>
        <begin position="122"/>
        <end position="221"/>
    </location>
</feature>
<feature type="compositionally biased region" description="Basic and acidic residues" evidence="1">
    <location>
        <begin position="56"/>
        <end position="104"/>
    </location>
</feature>
<keyword evidence="2" id="KW-1133">Transmembrane helix</keyword>
<feature type="compositionally biased region" description="Low complexity" evidence="1">
    <location>
        <begin position="316"/>
        <end position="329"/>
    </location>
</feature>
<feature type="region of interest" description="Disordered" evidence="1">
    <location>
        <begin position="30"/>
        <end position="132"/>
    </location>
</feature>
<evidence type="ECO:0000256" key="1">
    <source>
        <dbReference type="SAM" id="MobiDB-lite"/>
    </source>
</evidence>
<protein>
    <recommendedName>
        <fullName evidence="4">DUF7356 domain-containing protein</fullName>
    </recommendedName>
</protein>
<reference evidence="5" key="1">
    <citation type="submission" date="2021-03" db="EMBL/GenBank/DDBJ databases">
        <authorList>
            <person name="Li Z."/>
            <person name="Yang C."/>
        </authorList>
    </citation>
    <scope>NUCLEOTIDE SEQUENCE</scope>
    <source>
        <strain evidence="5">Dzin_1.0</strain>
        <tissue evidence="5">Leaf</tissue>
    </source>
</reference>
<dbReference type="InterPro" id="IPR055780">
    <property type="entry name" value="DUF7356"/>
</dbReference>
<gene>
    <name evidence="5" type="ORF">J5N97_019674</name>
</gene>
<dbReference type="Pfam" id="PF24053">
    <property type="entry name" value="DUF7356"/>
    <property type="match status" value="1"/>
</dbReference>
<feature type="compositionally biased region" description="Basic and acidic residues" evidence="1">
    <location>
        <begin position="292"/>
        <end position="306"/>
    </location>
</feature>
<dbReference type="AlphaFoldDB" id="A0A9D5HCX8"/>
<evidence type="ECO:0000256" key="2">
    <source>
        <dbReference type="SAM" id="Phobius"/>
    </source>
</evidence>
<organism evidence="5 6">
    <name type="scientific">Dioscorea zingiberensis</name>
    <dbReference type="NCBI Taxonomy" id="325984"/>
    <lineage>
        <taxon>Eukaryota</taxon>
        <taxon>Viridiplantae</taxon>
        <taxon>Streptophyta</taxon>
        <taxon>Embryophyta</taxon>
        <taxon>Tracheophyta</taxon>
        <taxon>Spermatophyta</taxon>
        <taxon>Magnoliopsida</taxon>
        <taxon>Liliopsida</taxon>
        <taxon>Dioscoreales</taxon>
        <taxon>Dioscoreaceae</taxon>
        <taxon>Dioscorea</taxon>
    </lineage>
</organism>
<dbReference type="PANTHER" id="PTHR34200:SF8">
    <property type="entry name" value="TRANSMEMBRANE PROTEIN"/>
    <property type="match status" value="1"/>
</dbReference>
<dbReference type="EMBL" id="JAGGNH010000005">
    <property type="protein sequence ID" value="KAJ0971715.1"/>
    <property type="molecule type" value="Genomic_DNA"/>
</dbReference>